<dbReference type="GO" id="GO:0015074">
    <property type="term" value="P:DNA integration"/>
    <property type="evidence" value="ECO:0007669"/>
    <property type="project" value="UniProtKB-KW"/>
</dbReference>
<dbReference type="AlphaFoldDB" id="A0A1I4ZAP3"/>
<dbReference type="InterPro" id="IPR002104">
    <property type="entry name" value="Integrase_catalytic"/>
</dbReference>
<dbReference type="InterPro" id="IPR011010">
    <property type="entry name" value="DNA_brk_join_enz"/>
</dbReference>
<keyword evidence="11" id="KW-1185">Reference proteome</keyword>
<dbReference type="InterPro" id="IPR050090">
    <property type="entry name" value="Tyrosine_recombinase_XerCD"/>
</dbReference>
<organism evidence="9 11">
    <name type="scientific">Xenorhabdus japonica</name>
    <dbReference type="NCBI Taxonomy" id="53341"/>
    <lineage>
        <taxon>Bacteria</taxon>
        <taxon>Pseudomonadati</taxon>
        <taxon>Pseudomonadota</taxon>
        <taxon>Gammaproteobacteria</taxon>
        <taxon>Enterobacterales</taxon>
        <taxon>Morganellaceae</taxon>
        <taxon>Xenorhabdus</taxon>
    </lineage>
</organism>
<dbReference type="SUPFAM" id="SSF56349">
    <property type="entry name" value="DNA breaking-rejoining enzymes"/>
    <property type="match status" value="1"/>
</dbReference>
<feature type="domain" description="Tyr recombinase" evidence="7">
    <location>
        <begin position="122"/>
        <end position="308"/>
    </location>
</feature>
<evidence type="ECO:0000259" key="8">
    <source>
        <dbReference type="PROSITE" id="PS51900"/>
    </source>
</evidence>
<dbReference type="InterPro" id="IPR044068">
    <property type="entry name" value="CB"/>
</dbReference>
<sequence length="360" mass="41161">MTTSHANPLITLRAQLDAYLDTQAAQGKSPRTRESYRERLLPFVDWCEQRTVQYPAQVTLALLESWQRYLRAYRKADGQPYSHNGQRERLIALRLWFRWLLQRHHILYNPTEQMVLPKEEKRLPAQILSERETAQVLDSLDDQSILGLRNRVMLEVLWSSGIRRMELRQLRRGDIDVERGAVVVNQGKGHKDRVVPIGERALGWLTRYLVQVRPRLAAHYDSGYLFISQKGRPLSPGHLTHIAAKAIRQQAQLDKPGACHLFRHSMATQMLDNGADIRHIQAMLGHEKLNTTQVYTRVAIGHLKKVHKQTHPAERDPQALPEVDKPAEPPESRSARASGKPDTEPPPRAPDSPILPVESA</sequence>
<accession>A0A1I4ZAP3</accession>
<dbReference type="NCBIfam" id="NF002331">
    <property type="entry name" value="PRK01287.1"/>
    <property type="match status" value="1"/>
</dbReference>
<dbReference type="PROSITE" id="PS51898">
    <property type="entry name" value="TYR_RECOMBINASE"/>
    <property type="match status" value="1"/>
</dbReference>
<evidence type="ECO:0000256" key="6">
    <source>
        <dbReference type="SAM" id="MobiDB-lite"/>
    </source>
</evidence>
<gene>
    <name evidence="9" type="ORF">SAMN05421579_10543</name>
    <name evidence="10" type="ORF">SAMN05421579_10549</name>
</gene>
<feature type="domain" description="Core-binding (CB)" evidence="8">
    <location>
        <begin position="10"/>
        <end position="101"/>
    </location>
</feature>
<evidence type="ECO:0000313" key="10">
    <source>
        <dbReference type="EMBL" id="SFN47440.1"/>
    </source>
</evidence>
<dbReference type="Pfam" id="PF00589">
    <property type="entry name" value="Phage_integrase"/>
    <property type="match status" value="1"/>
</dbReference>
<dbReference type="GO" id="GO:0006310">
    <property type="term" value="P:DNA recombination"/>
    <property type="evidence" value="ECO:0007669"/>
    <property type="project" value="UniProtKB-KW"/>
</dbReference>
<keyword evidence="3 5" id="KW-0238">DNA-binding</keyword>
<dbReference type="Proteomes" id="UP000199011">
    <property type="component" value="Unassembled WGS sequence"/>
</dbReference>
<protein>
    <submittedName>
        <fullName evidence="9">Integrase/recombinase XerD</fullName>
    </submittedName>
</protein>
<reference evidence="9" key="1">
    <citation type="submission" date="2016-10" db="EMBL/GenBank/DDBJ databases">
        <authorList>
            <person name="de Groot N.N."/>
        </authorList>
    </citation>
    <scope>NUCLEOTIDE SEQUENCE [LARGE SCALE GENOMIC DNA]</scope>
    <source>
        <strain evidence="9">DSM 16522</strain>
    </source>
</reference>
<dbReference type="Gene3D" id="1.10.150.130">
    <property type="match status" value="1"/>
</dbReference>
<dbReference type="RefSeq" id="WP_092517860.1">
    <property type="nucleotide sequence ID" value="NZ_CAWRAH010000067.1"/>
</dbReference>
<dbReference type="PROSITE" id="PS51900">
    <property type="entry name" value="CB"/>
    <property type="match status" value="1"/>
</dbReference>
<dbReference type="InterPro" id="IPR010998">
    <property type="entry name" value="Integrase_recombinase_N"/>
</dbReference>
<reference evidence="11" key="2">
    <citation type="submission" date="2016-10" db="EMBL/GenBank/DDBJ databases">
        <authorList>
            <person name="Varghese N."/>
            <person name="Submissions S."/>
        </authorList>
    </citation>
    <scope>NUCLEOTIDE SEQUENCE [LARGE SCALE GENOMIC DNA]</scope>
    <source>
        <strain evidence="11">DSM 16522</strain>
    </source>
</reference>
<feature type="region of interest" description="Disordered" evidence="6">
    <location>
        <begin position="305"/>
        <end position="360"/>
    </location>
</feature>
<evidence type="ECO:0000313" key="9">
    <source>
        <dbReference type="EMBL" id="SFN47351.1"/>
    </source>
</evidence>
<dbReference type="EMBL" id="FOVO01000005">
    <property type="protein sequence ID" value="SFN47351.1"/>
    <property type="molecule type" value="Genomic_DNA"/>
</dbReference>
<evidence type="ECO:0000256" key="1">
    <source>
        <dbReference type="ARBA" id="ARBA00022829"/>
    </source>
</evidence>
<dbReference type="PANTHER" id="PTHR30349">
    <property type="entry name" value="PHAGE INTEGRASE-RELATED"/>
    <property type="match status" value="1"/>
</dbReference>
<keyword evidence="1" id="KW-0159">Chromosome partition</keyword>
<proteinExistence type="predicted"/>
<feature type="compositionally biased region" description="Basic and acidic residues" evidence="6">
    <location>
        <begin position="311"/>
        <end position="345"/>
    </location>
</feature>
<dbReference type="GO" id="GO:0003677">
    <property type="term" value="F:DNA binding"/>
    <property type="evidence" value="ECO:0007669"/>
    <property type="project" value="UniProtKB-UniRule"/>
</dbReference>
<evidence type="ECO:0000256" key="5">
    <source>
        <dbReference type="PROSITE-ProRule" id="PRU01248"/>
    </source>
</evidence>
<dbReference type="PANTHER" id="PTHR30349:SF81">
    <property type="entry name" value="TYROSINE RECOMBINASE XERC"/>
    <property type="match status" value="1"/>
</dbReference>
<dbReference type="STRING" id="53341.SAMN05421579_10543"/>
<dbReference type="OrthoDB" id="9801717at2"/>
<evidence type="ECO:0000256" key="3">
    <source>
        <dbReference type="ARBA" id="ARBA00023125"/>
    </source>
</evidence>
<keyword evidence="2" id="KW-0229">DNA integration</keyword>
<dbReference type="GO" id="GO:0007059">
    <property type="term" value="P:chromosome segregation"/>
    <property type="evidence" value="ECO:0007669"/>
    <property type="project" value="UniProtKB-KW"/>
</dbReference>
<evidence type="ECO:0000313" key="11">
    <source>
        <dbReference type="Proteomes" id="UP000199011"/>
    </source>
</evidence>
<name>A0A1I4ZAP3_9GAMM</name>
<keyword evidence="4" id="KW-0233">DNA recombination</keyword>
<dbReference type="EMBL" id="FOVO01000005">
    <property type="protein sequence ID" value="SFN47440.1"/>
    <property type="molecule type" value="Genomic_DNA"/>
</dbReference>
<dbReference type="InterPro" id="IPR004107">
    <property type="entry name" value="Integrase_SAM-like_N"/>
</dbReference>
<dbReference type="InterPro" id="IPR013762">
    <property type="entry name" value="Integrase-like_cat_sf"/>
</dbReference>
<evidence type="ECO:0000256" key="2">
    <source>
        <dbReference type="ARBA" id="ARBA00022908"/>
    </source>
</evidence>
<evidence type="ECO:0000259" key="7">
    <source>
        <dbReference type="PROSITE" id="PS51898"/>
    </source>
</evidence>
<dbReference type="Pfam" id="PF13495">
    <property type="entry name" value="Phage_int_SAM_4"/>
    <property type="match status" value="1"/>
</dbReference>
<dbReference type="Gene3D" id="1.10.443.10">
    <property type="entry name" value="Intergrase catalytic core"/>
    <property type="match status" value="1"/>
</dbReference>
<evidence type="ECO:0000256" key="4">
    <source>
        <dbReference type="ARBA" id="ARBA00023172"/>
    </source>
</evidence>